<evidence type="ECO:0000313" key="3">
    <source>
        <dbReference type="Proteomes" id="UP000198683"/>
    </source>
</evidence>
<accession>A0A1G9DAN3</accession>
<dbReference type="RefSeq" id="WP_090765725.1">
    <property type="nucleotide sequence ID" value="NZ_FNFB01000009.1"/>
</dbReference>
<feature type="domain" description="N-acetyltransferase" evidence="1">
    <location>
        <begin position="80"/>
        <end position="212"/>
    </location>
</feature>
<dbReference type="STRING" id="683260.SAMN05421874_10951"/>
<protein>
    <submittedName>
        <fullName evidence="2">Acetyltransferase (GNAT) family protein</fullName>
    </submittedName>
</protein>
<dbReference type="SUPFAM" id="SSF55729">
    <property type="entry name" value="Acyl-CoA N-acyltransferases (Nat)"/>
    <property type="match status" value="1"/>
</dbReference>
<dbReference type="Proteomes" id="UP000198683">
    <property type="component" value="Unassembled WGS sequence"/>
</dbReference>
<dbReference type="PROSITE" id="PS51186">
    <property type="entry name" value="GNAT"/>
    <property type="match status" value="1"/>
</dbReference>
<dbReference type="EMBL" id="FNFB01000009">
    <property type="protein sequence ID" value="SDK60949.1"/>
    <property type="molecule type" value="Genomic_DNA"/>
</dbReference>
<organism evidence="2 3">
    <name type="scientific">Nonomuraea maritima</name>
    <dbReference type="NCBI Taxonomy" id="683260"/>
    <lineage>
        <taxon>Bacteria</taxon>
        <taxon>Bacillati</taxon>
        <taxon>Actinomycetota</taxon>
        <taxon>Actinomycetes</taxon>
        <taxon>Streptosporangiales</taxon>
        <taxon>Streptosporangiaceae</taxon>
        <taxon>Nonomuraea</taxon>
    </lineage>
</organism>
<dbReference type="GO" id="GO:0016747">
    <property type="term" value="F:acyltransferase activity, transferring groups other than amino-acyl groups"/>
    <property type="evidence" value="ECO:0007669"/>
    <property type="project" value="InterPro"/>
</dbReference>
<keyword evidence="3" id="KW-1185">Reference proteome</keyword>
<proteinExistence type="predicted"/>
<reference evidence="2 3" key="1">
    <citation type="submission" date="2016-10" db="EMBL/GenBank/DDBJ databases">
        <authorList>
            <person name="de Groot N.N."/>
        </authorList>
    </citation>
    <scope>NUCLEOTIDE SEQUENCE [LARGE SCALE GENOMIC DNA]</scope>
    <source>
        <strain evidence="2 3">CGMCC 4.5681</strain>
    </source>
</reference>
<dbReference type="InterPro" id="IPR000182">
    <property type="entry name" value="GNAT_dom"/>
</dbReference>
<dbReference type="OrthoDB" id="7945430at2"/>
<dbReference type="Gene3D" id="3.40.630.30">
    <property type="match status" value="1"/>
</dbReference>
<sequence>MFTGSLAELLAGVQAGRPPAADGGLTLLAQPSPRDLGVFAFTAHHVVFADVEASWVLDRIPAGDLNAPLSPPFLQALAERTGRQVGSIDMLAVAPPATGAPPLPLREIAGSAHARVARAFQYRDAVRVWAVEGGLVTVGRGVAGRWEVAVEVEPAHRGRGLGRLLVESARHLAPGPIWAQVAPGNAASVRTFLAAGYVPVGAEVLFTSFTPG</sequence>
<dbReference type="InterPro" id="IPR016181">
    <property type="entry name" value="Acyl_CoA_acyltransferase"/>
</dbReference>
<keyword evidence="2" id="KW-0808">Transferase</keyword>
<evidence type="ECO:0000259" key="1">
    <source>
        <dbReference type="PROSITE" id="PS51186"/>
    </source>
</evidence>
<dbReference type="AlphaFoldDB" id="A0A1G9DAN3"/>
<dbReference type="Pfam" id="PF00583">
    <property type="entry name" value="Acetyltransf_1"/>
    <property type="match status" value="1"/>
</dbReference>
<gene>
    <name evidence="2" type="ORF">SAMN05421874_10951</name>
</gene>
<evidence type="ECO:0000313" key="2">
    <source>
        <dbReference type="EMBL" id="SDK60949.1"/>
    </source>
</evidence>
<name>A0A1G9DAN3_9ACTN</name>